<dbReference type="AlphaFoldDB" id="A0A7I8VE60"/>
<dbReference type="OrthoDB" id="197155at2759"/>
<dbReference type="Pfam" id="PF01734">
    <property type="entry name" value="Patatin"/>
    <property type="match status" value="1"/>
</dbReference>
<evidence type="ECO:0000259" key="4">
    <source>
        <dbReference type="PROSITE" id="PS51635"/>
    </source>
</evidence>
<feature type="domain" description="PNPLA" evidence="4">
    <location>
        <begin position="70"/>
        <end position="242"/>
    </location>
</feature>
<dbReference type="EMBL" id="CAJFCJ010000004">
    <property type="protein sequence ID" value="CAD5113548.1"/>
    <property type="molecule type" value="Genomic_DNA"/>
</dbReference>
<sequence length="368" mass="41227">MPSLLRRFSLRRPRSKKDNNDTTDAAVDSSKKNNEDNSSEANEICRRPLSKRERQVQKREILKPGQKVNLSFAGCGFLGLYHLGVAQCLVTHGKRFLQENVEFFAGASAGSLVAAILSVDSTKIDKGIEVAYELARMVHRKKLGVLTPGVSLLDPLKETLHSLIPDEGYEVASKKLHISITTHRRPRRNKLISTFHDNNDLVQCLLASSYVPHLTGTEPVDFRGSKYIDGGMTDNLPILDNGLRTVTVSPFSGTQDICPEDGSSLNMHWNIKKQDFRVSAKNIRRAKHTLFPPTKRNLFKYFDKGARDARRFLKYHNLYEESNDGLEIDNSNKSGLASATLKEANMLSSHQITSQIISSGENETQNDF</sequence>
<proteinExistence type="predicted"/>
<dbReference type="PANTHER" id="PTHR12406:SF7">
    <property type="entry name" value="PATATIN-LIKE PHOSPHOLIPASE DOMAIN-CONTAINING PROTEIN 4"/>
    <property type="match status" value="1"/>
</dbReference>
<comment type="caution">
    <text evidence="5">The sequence shown here is derived from an EMBL/GenBank/DDBJ whole genome shotgun (WGS) entry which is preliminary data.</text>
</comment>
<dbReference type="GO" id="GO:0019433">
    <property type="term" value="P:triglyceride catabolic process"/>
    <property type="evidence" value="ECO:0007669"/>
    <property type="project" value="TreeGrafter"/>
</dbReference>
<dbReference type="InterPro" id="IPR002641">
    <property type="entry name" value="PNPLA_dom"/>
</dbReference>
<name>A0A7I8VE60_9ANNE</name>
<dbReference type="PROSITE" id="PS51635">
    <property type="entry name" value="PNPLA"/>
    <property type="match status" value="1"/>
</dbReference>
<evidence type="ECO:0000256" key="3">
    <source>
        <dbReference type="SAM" id="MobiDB-lite"/>
    </source>
</evidence>
<dbReference type="GO" id="GO:0055088">
    <property type="term" value="P:lipid homeostasis"/>
    <property type="evidence" value="ECO:0007669"/>
    <property type="project" value="TreeGrafter"/>
</dbReference>
<dbReference type="GO" id="GO:0016020">
    <property type="term" value="C:membrane"/>
    <property type="evidence" value="ECO:0007669"/>
    <property type="project" value="TreeGrafter"/>
</dbReference>
<dbReference type="Proteomes" id="UP000549394">
    <property type="component" value="Unassembled WGS sequence"/>
</dbReference>
<keyword evidence="2" id="KW-0378">Hydrolase</keyword>
<dbReference type="InterPro" id="IPR016035">
    <property type="entry name" value="Acyl_Trfase/lysoPLipase"/>
</dbReference>
<feature type="short sequence motif" description="DGA/G" evidence="2">
    <location>
        <begin position="229"/>
        <end position="231"/>
    </location>
</feature>
<keyword evidence="2" id="KW-0442">Lipid degradation</keyword>
<dbReference type="SUPFAM" id="SSF52151">
    <property type="entry name" value="FabD/lysophospholipase-like"/>
    <property type="match status" value="1"/>
</dbReference>
<dbReference type="PANTHER" id="PTHR12406">
    <property type="entry name" value="CALCIUM-INDEPENDENT PHOSPHOLIPASE A2 IPLA2 -RELATED"/>
    <property type="match status" value="1"/>
</dbReference>
<dbReference type="GO" id="GO:0005737">
    <property type="term" value="C:cytoplasm"/>
    <property type="evidence" value="ECO:0007669"/>
    <property type="project" value="TreeGrafter"/>
</dbReference>
<dbReference type="GO" id="GO:0005811">
    <property type="term" value="C:lipid droplet"/>
    <property type="evidence" value="ECO:0007669"/>
    <property type="project" value="TreeGrafter"/>
</dbReference>
<reference evidence="5 6" key="1">
    <citation type="submission" date="2020-08" db="EMBL/GenBank/DDBJ databases">
        <authorList>
            <person name="Hejnol A."/>
        </authorList>
    </citation>
    <scope>NUCLEOTIDE SEQUENCE [LARGE SCALE GENOMIC DNA]</scope>
</reference>
<organism evidence="5 6">
    <name type="scientific">Dimorphilus gyrociliatus</name>
    <dbReference type="NCBI Taxonomy" id="2664684"/>
    <lineage>
        <taxon>Eukaryota</taxon>
        <taxon>Metazoa</taxon>
        <taxon>Spiralia</taxon>
        <taxon>Lophotrochozoa</taxon>
        <taxon>Annelida</taxon>
        <taxon>Polychaeta</taxon>
        <taxon>Polychaeta incertae sedis</taxon>
        <taxon>Dinophilidae</taxon>
        <taxon>Dimorphilus</taxon>
    </lineage>
</organism>
<feature type="short sequence motif" description="GXSXG" evidence="2">
    <location>
        <begin position="106"/>
        <end position="110"/>
    </location>
</feature>
<feature type="active site" description="Proton acceptor" evidence="2">
    <location>
        <position position="229"/>
    </location>
</feature>
<dbReference type="Gene3D" id="3.40.1090.10">
    <property type="entry name" value="Cytosolic phospholipase A2 catalytic domain"/>
    <property type="match status" value="1"/>
</dbReference>
<evidence type="ECO:0000313" key="5">
    <source>
        <dbReference type="EMBL" id="CAD5113548.1"/>
    </source>
</evidence>
<feature type="region of interest" description="Disordered" evidence="3">
    <location>
        <begin position="1"/>
        <end position="43"/>
    </location>
</feature>
<keyword evidence="1 2" id="KW-0443">Lipid metabolism</keyword>
<dbReference type="InterPro" id="IPR033562">
    <property type="entry name" value="PLPL"/>
</dbReference>
<keyword evidence="6" id="KW-1185">Reference proteome</keyword>
<protein>
    <submittedName>
        <fullName evidence="5">DgyrCDS2708</fullName>
    </submittedName>
</protein>
<feature type="active site" description="Nucleophile" evidence="2">
    <location>
        <position position="108"/>
    </location>
</feature>
<dbReference type="GO" id="GO:0004806">
    <property type="term" value="F:triacylglycerol lipase activity"/>
    <property type="evidence" value="ECO:0007669"/>
    <property type="project" value="TreeGrafter"/>
</dbReference>
<evidence type="ECO:0000313" key="6">
    <source>
        <dbReference type="Proteomes" id="UP000549394"/>
    </source>
</evidence>
<evidence type="ECO:0000256" key="2">
    <source>
        <dbReference type="PROSITE-ProRule" id="PRU01161"/>
    </source>
</evidence>
<feature type="short sequence motif" description="GXGXXG" evidence="2">
    <location>
        <begin position="74"/>
        <end position="79"/>
    </location>
</feature>
<evidence type="ECO:0000256" key="1">
    <source>
        <dbReference type="ARBA" id="ARBA00023098"/>
    </source>
</evidence>
<accession>A0A7I8VE60</accession>
<gene>
    <name evidence="5" type="ORF">DGYR_LOCUS2515</name>
</gene>